<evidence type="ECO:0000259" key="1">
    <source>
        <dbReference type="Pfam" id="PF13460"/>
    </source>
</evidence>
<dbReference type="EMBL" id="FNBK01000002">
    <property type="protein sequence ID" value="SDE92299.1"/>
    <property type="molecule type" value="Genomic_DNA"/>
</dbReference>
<evidence type="ECO:0000313" key="3">
    <source>
        <dbReference type="Proteomes" id="UP000199076"/>
    </source>
</evidence>
<dbReference type="AlphaFoldDB" id="A0A1G7GWJ0"/>
<accession>A0A1G7GWJ0</accession>
<protein>
    <submittedName>
        <fullName evidence="2">Uncharacterized conserved protein YbjT, contains NAD(P)-binding and DUF2867 domains</fullName>
    </submittedName>
</protein>
<dbReference type="SUPFAM" id="SSF51735">
    <property type="entry name" value="NAD(P)-binding Rossmann-fold domains"/>
    <property type="match status" value="1"/>
</dbReference>
<dbReference type="OrthoDB" id="358920at2157"/>
<feature type="domain" description="NAD(P)-binding" evidence="1">
    <location>
        <begin position="7"/>
        <end position="121"/>
    </location>
</feature>
<dbReference type="Gene3D" id="3.40.50.720">
    <property type="entry name" value="NAD(P)-binding Rossmann-like Domain"/>
    <property type="match status" value="1"/>
</dbReference>
<dbReference type="Proteomes" id="UP000199076">
    <property type="component" value="Unassembled WGS sequence"/>
</dbReference>
<proteinExistence type="predicted"/>
<dbReference type="PANTHER" id="PTHR48079:SF6">
    <property type="entry name" value="NAD(P)-BINDING DOMAIN-CONTAINING PROTEIN-RELATED"/>
    <property type="match status" value="1"/>
</dbReference>
<dbReference type="STRING" id="660518.SAMN05216218_102208"/>
<sequence>MRVLVTGATGFVGSHLVPALLAGDHDVSVLVRDREGYDGPDAVSVFEGDLLDPGSFDDALDGIEAAYYLVHSMRAGPDYAERDRWTATNFVAAADDAGVERVLYLGGLGEKRDRLSEHRTSRREVEHIRADAAFEPTSLRAAIIVGDGSASFEMVRQSAVRLPVMVTPQWVDTPCQHIAIDDVVTYLAEVLDVPELAGRTVEIGGPEVMSYKEVMARTAEIVTGRRPVIVPVPVLTPKLSAYWVNLVTDVPRSVAHPPILRLKSAVVVQDDSIREYLPIELTPFEMSVRRAVGDGADTPEPKSVAAGER</sequence>
<evidence type="ECO:0000313" key="2">
    <source>
        <dbReference type="EMBL" id="SDE92299.1"/>
    </source>
</evidence>
<dbReference type="Pfam" id="PF13460">
    <property type="entry name" value="NAD_binding_10"/>
    <property type="match status" value="1"/>
</dbReference>
<dbReference type="GO" id="GO:0004029">
    <property type="term" value="F:aldehyde dehydrogenase (NAD+) activity"/>
    <property type="evidence" value="ECO:0007669"/>
    <property type="project" value="TreeGrafter"/>
</dbReference>
<gene>
    <name evidence="2" type="ORF">SAMN05216218_102208</name>
</gene>
<organism evidence="2 3">
    <name type="scientific">Halorientalis regularis</name>
    <dbReference type="NCBI Taxonomy" id="660518"/>
    <lineage>
        <taxon>Archaea</taxon>
        <taxon>Methanobacteriati</taxon>
        <taxon>Methanobacteriota</taxon>
        <taxon>Stenosarchaea group</taxon>
        <taxon>Halobacteria</taxon>
        <taxon>Halobacteriales</taxon>
        <taxon>Haloarculaceae</taxon>
        <taxon>Halorientalis</taxon>
    </lineage>
</organism>
<dbReference type="InterPro" id="IPR051783">
    <property type="entry name" value="NAD(P)-dependent_oxidoreduct"/>
</dbReference>
<dbReference type="InterPro" id="IPR016040">
    <property type="entry name" value="NAD(P)-bd_dom"/>
</dbReference>
<name>A0A1G7GWJ0_9EURY</name>
<keyword evidence="3" id="KW-1185">Reference proteome</keyword>
<dbReference type="PANTHER" id="PTHR48079">
    <property type="entry name" value="PROTEIN YEEZ"/>
    <property type="match status" value="1"/>
</dbReference>
<dbReference type="RefSeq" id="WP_092688081.1">
    <property type="nucleotide sequence ID" value="NZ_FNBK01000002.1"/>
</dbReference>
<dbReference type="InterPro" id="IPR036291">
    <property type="entry name" value="NAD(P)-bd_dom_sf"/>
</dbReference>
<reference evidence="3" key="1">
    <citation type="submission" date="2016-10" db="EMBL/GenBank/DDBJ databases">
        <authorList>
            <person name="Varghese N."/>
            <person name="Submissions S."/>
        </authorList>
    </citation>
    <scope>NUCLEOTIDE SEQUENCE [LARGE SCALE GENOMIC DNA]</scope>
    <source>
        <strain evidence="3">IBRC-M 10760</strain>
    </source>
</reference>
<dbReference type="GO" id="GO:0005737">
    <property type="term" value="C:cytoplasm"/>
    <property type="evidence" value="ECO:0007669"/>
    <property type="project" value="TreeGrafter"/>
</dbReference>